<keyword evidence="3" id="KW-1185">Reference proteome</keyword>
<gene>
    <name evidence="2" type="ORF">GH714_019022</name>
</gene>
<accession>A0A6A6M566</accession>
<evidence type="ECO:0000313" key="2">
    <source>
        <dbReference type="EMBL" id="KAF2308792.1"/>
    </source>
</evidence>
<evidence type="ECO:0000313" key="3">
    <source>
        <dbReference type="Proteomes" id="UP000467840"/>
    </source>
</evidence>
<comment type="caution">
    <text evidence="2">The sequence shown here is derived from an EMBL/GenBank/DDBJ whole genome shotgun (WGS) entry which is preliminary data.</text>
</comment>
<proteinExistence type="predicted"/>
<dbReference type="AlphaFoldDB" id="A0A6A6M566"/>
<protein>
    <recommendedName>
        <fullName evidence="4">BZIP domain-containing protein</fullName>
    </recommendedName>
</protein>
<reference evidence="2 3" key="1">
    <citation type="journal article" date="2020" name="Mol. Plant">
        <title>The Chromosome-Based Rubber Tree Genome Provides New Insights into Spurge Genome Evolution and Rubber Biosynthesis.</title>
        <authorList>
            <person name="Liu J."/>
            <person name="Shi C."/>
            <person name="Shi C.C."/>
            <person name="Li W."/>
            <person name="Zhang Q.J."/>
            <person name="Zhang Y."/>
            <person name="Li K."/>
            <person name="Lu H.F."/>
            <person name="Shi C."/>
            <person name="Zhu S.T."/>
            <person name="Xiao Z.Y."/>
            <person name="Nan H."/>
            <person name="Yue Y."/>
            <person name="Zhu X.G."/>
            <person name="Wu Y."/>
            <person name="Hong X.N."/>
            <person name="Fan G.Y."/>
            <person name="Tong Y."/>
            <person name="Zhang D."/>
            <person name="Mao C.L."/>
            <person name="Liu Y.L."/>
            <person name="Hao S.J."/>
            <person name="Liu W.Q."/>
            <person name="Lv M.Q."/>
            <person name="Zhang H.B."/>
            <person name="Liu Y."/>
            <person name="Hu-Tang G.R."/>
            <person name="Wang J.P."/>
            <person name="Wang J.H."/>
            <person name="Sun Y.H."/>
            <person name="Ni S.B."/>
            <person name="Chen W.B."/>
            <person name="Zhang X.C."/>
            <person name="Jiao Y.N."/>
            <person name="Eichler E.E."/>
            <person name="Li G.H."/>
            <person name="Liu X."/>
            <person name="Gao L.Z."/>
        </authorList>
    </citation>
    <scope>NUCLEOTIDE SEQUENCE [LARGE SCALE GENOMIC DNA]</scope>
    <source>
        <strain evidence="3">cv. GT1</strain>
        <tissue evidence="2">Leaf</tissue>
    </source>
</reference>
<evidence type="ECO:0000256" key="1">
    <source>
        <dbReference type="SAM" id="MobiDB-lite"/>
    </source>
</evidence>
<sequence length="178" mass="20267">MENRRNVNAIGTQDSIIMKSLEQKERLRSRNDIMTRRLKNRERQRRYRARKRLEADMKKSSVTNHSTTPQGDLEINENHNNYITRVHCKRNWKKDARRAHACKNLPEAPSAAVVSGLTLSTESQTQSALEVAIEPPLERKSHSENLLSLQSSETKTNLASAVADLEGNHRSIASKLTV</sequence>
<feature type="region of interest" description="Disordered" evidence="1">
    <location>
        <begin position="57"/>
        <end position="76"/>
    </location>
</feature>
<dbReference type="Proteomes" id="UP000467840">
    <property type="component" value="Chromosome 17"/>
</dbReference>
<organism evidence="2 3">
    <name type="scientific">Hevea brasiliensis</name>
    <name type="common">Para rubber tree</name>
    <name type="synonym">Siphonia brasiliensis</name>
    <dbReference type="NCBI Taxonomy" id="3981"/>
    <lineage>
        <taxon>Eukaryota</taxon>
        <taxon>Viridiplantae</taxon>
        <taxon>Streptophyta</taxon>
        <taxon>Embryophyta</taxon>
        <taxon>Tracheophyta</taxon>
        <taxon>Spermatophyta</taxon>
        <taxon>Magnoliopsida</taxon>
        <taxon>eudicotyledons</taxon>
        <taxon>Gunneridae</taxon>
        <taxon>Pentapetalae</taxon>
        <taxon>rosids</taxon>
        <taxon>fabids</taxon>
        <taxon>Malpighiales</taxon>
        <taxon>Euphorbiaceae</taxon>
        <taxon>Crotonoideae</taxon>
        <taxon>Micrandreae</taxon>
        <taxon>Hevea</taxon>
    </lineage>
</organism>
<evidence type="ECO:0008006" key="4">
    <source>
        <dbReference type="Google" id="ProtNLM"/>
    </source>
</evidence>
<name>A0A6A6M566_HEVBR</name>
<feature type="compositionally biased region" description="Polar residues" evidence="1">
    <location>
        <begin position="60"/>
        <end position="70"/>
    </location>
</feature>
<dbReference type="EMBL" id="JAAGAX010000007">
    <property type="protein sequence ID" value="KAF2308792.1"/>
    <property type="molecule type" value="Genomic_DNA"/>
</dbReference>